<proteinExistence type="predicted"/>
<dbReference type="KEGG" id="emo:DM558_03235"/>
<dbReference type="PIRSF" id="PIRSF005610">
    <property type="entry name" value="SirB"/>
    <property type="match status" value="1"/>
</dbReference>
<evidence type="ECO:0000313" key="2">
    <source>
        <dbReference type="EMBL" id="AZS49853.1"/>
    </source>
</evidence>
<name>A0A3S9XBP8_9GAMM</name>
<dbReference type="AlphaFoldDB" id="A0A3S9XBP8"/>
<keyword evidence="1" id="KW-1133">Transmembrane helix</keyword>
<keyword evidence="3" id="KW-1185">Reference proteome</keyword>
<keyword evidence="1" id="KW-0812">Transmembrane</keyword>
<gene>
    <name evidence="2" type="ORF">DM558_03235</name>
</gene>
<dbReference type="InterPro" id="IPR007360">
    <property type="entry name" value="SirB"/>
</dbReference>
<dbReference type="GO" id="GO:0005886">
    <property type="term" value="C:plasma membrane"/>
    <property type="evidence" value="ECO:0007669"/>
    <property type="project" value="TreeGrafter"/>
</dbReference>
<feature type="transmembrane region" description="Helical" evidence="1">
    <location>
        <begin position="39"/>
        <end position="61"/>
    </location>
</feature>
<evidence type="ECO:0000256" key="1">
    <source>
        <dbReference type="SAM" id="Phobius"/>
    </source>
</evidence>
<feature type="transmembrane region" description="Helical" evidence="1">
    <location>
        <begin position="99"/>
        <end position="118"/>
    </location>
</feature>
<feature type="transmembrane region" description="Helical" evidence="1">
    <location>
        <begin position="6"/>
        <end position="27"/>
    </location>
</feature>
<dbReference type="Proteomes" id="UP000273143">
    <property type="component" value="Chromosome"/>
</dbReference>
<keyword evidence="1" id="KW-0472">Membrane</keyword>
<dbReference type="Pfam" id="PF04247">
    <property type="entry name" value="SirB"/>
    <property type="match status" value="1"/>
</dbReference>
<dbReference type="PANTHER" id="PTHR39594">
    <property type="entry name" value="PROTEIN YCHQ"/>
    <property type="match status" value="1"/>
</dbReference>
<protein>
    <submittedName>
        <fullName evidence="2">Siroheme synthase</fullName>
    </submittedName>
</protein>
<accession>A0A3S9XBP8</accession>
<dbReference type="RefSeq" id="WP_127162024.1">
    <property type="nucleotide sequence ID" value="NZ_CP029822.1"/>
</dbReference>
<dbReference type="PANTHER" id="PTHR39594:SF1">
    <property type="entry name" value="PROTEIN YCHQ"/>
    <property type="match status" value="1"/>
</dbReference>
<sequence>MIQKTILHLHALTAVITITLFIVRFFGKQLNAKFMRQRWVRILPHLNDTCLLIFGITLIILTQQYPNLSSERWLTEKLCFVIGYILFGFLALKGKTSAYRYLGFILALSCFACVIYLVKLKIAF</sequence>
<dbReference type="EMBL" id="CP029822">
    <property type="protein sequence ID" value="AZS49853.1"/>
    <property type="molecule type" value="Genomic_DNA"/>
</dbReference>
<organism evidence="2 3">
    <name type="scientific">Entomomonas moraniae</name>
    <dbReference type="NCBI Taxonomy" id="2213226"/>
    <lineage>
        <taxon>Bacteria</taxon>
        <taxon>Pseudomonadati</taxon>
        <taxon>Pseudomonadota</taxon>
        <taxon>Gammaproteobacteria</taxon>
        <taxon>Pseudomonadales</taxon>
        <taxon>Pseudomonadaceae</taxon>
        <taxon>Entomomonas</taxon>
    </lineage>
</organism>
<reference evidence="3" key="1">
    <citation type="submission" date="2018-06" db="EMBL/GenBank/DDBJ databases">
        <title>Complete genome of Pseudomonas insecticola strain QZS01.</title>
        <authorList>
            <person name="Wang J."/>
            <person name="Su Q."/>
        </authorList>
    </citation>
    <scope>NUCLEOTIDE SEQUENCE [LARGE SCALE GENOMIC DNA]</scope>
    <source>
        <strain evidence="3">QZS01</strain>
    </source>
</reference>
<feature type="transmembrane region" description="Helical" evidence="1">
    <location>
        <begin position="73"/>
        <end position="92"/>
    </location>
</feature>
<evidence type="ECO:0000313" key="3">
    <source>
        <dbReference type="Proteomes" id="UP000273143"/>
    </source>
</evidence>